<evidence type="ECO:0000313" key="2">
    <source>
        <dbReference type="Proteomes" id="UP000034498"/>
    </source>
</evidence>
<sequence length="99" mass="11178">MAEWVACEYPIPLNVGSNLLKNLHSGTYGSITITQLGPEKYQIAETNPQSGRLVRKIVFERLRSSKVAICGYKLDEGPNGLMRALKEMFDRFNQTEESK</sequence>
<name>A0A0G0ML00_9BACT</name>
<reference evidence="1 2" key="1">
    <citation type="journal article" date="2015" name="Nature">
        <title>rRNA introns, odd ribosomes, and small enigmatic genomes across a large radiation of phyla.</title>
        <authorList>
            <person name="Brown C.T."/>
            <person name="Hug L.A."/>
            <person name="Thomas B.C."/>
            <person name="Sharon I."/>
            <person name="Castelle C.J."/>
            <person name="Singh A."/>
            <person name="Wilkins M.J."/>
            <person name="Williams K.H."/>
            <person name="Banfield J.F."/>
        </authorList>
    </citation>
    <scope>NUCLEOTIDE SEQUENCE [LARGE SCALE GENOMIC DNA]</scope>
</reference>
<accession>A0A0G0ML00</accession>
<comment type="caution">
    <text evidence="1">The sequence shown here is derived from an EMBL/GenBank/DDBJ whole genome shotgun (WGS) entry which is preliminary data.</text>
</comment>
<dbReference type="Proteomes" id="UP000034498">
    <property type="component" value="Unassembled WGS sequence"/>
</dbReference>
<gene>
    <name evidence="1" type="ORF">US94_C0005G0005</name>
</gene>
<evidence type="ECO:0000313" key="1">
    <source>
        <dbReference type="EMBL" id="KKQ74409.1"/>
    </source>
</evidence>
<dbReference type="EMBL" id="LBUX01000005">
    <property type="protein sequence ID" value="KKQ74409.1"/>
    <property type="molecule type" value="Genomic_DNA"/>
</dbReference>
<organism evidence="1 2">
    <name type="scientific">Berkelbacteria bacterium GW2011_GWB1_38_5</name>
    <dbReference type="NCBI Taxonomy" id="1618336"/>
    <lineage>
        <taxon>Bacteria</taxon>
        <taxon>Candidatus Berkelbacteria</taxon>
    </lineage>
</organism>
<protein>
    <submittedName>
        <fullName evidence="1">Uncharacterized protein</fullName>
    </submittedName>
</protein>
<dbReference type="AlphaFoldDB" id="A0A0G0ML00"/>
<proteinExistence type="predicted"/>